<evidence type="ECO:0000313" key="15">
    <source>
        <dbReference type="EMBL" id="OGF98190.1"/>
    </source>
</evidence>
<dbReference type="GO" id="GO:0008270">
    <property type="term" value="F:zinc ion binding"/>
    <property type="evidence" value="ECO:0007669"/>
    <property type="project" value="TreeGrafter"/>
</dbReference>
<comment type="cofactor">
    <cofactor evidence="14">
        <name>Mn(2+)</name>
        <dbReference type="ChEBI" id="CHEBI:29035"/>
    </cofactor>
    <cofactor evidence="14">
        <name>Fe(2+)</name>
        <dbReference type="ChEBI" id="CHEBI:29033"/>
    </cofactor>
    <text evidence="14">Binds 1 Mn(2+) or Fe(2+) ion per subunit.</text>
</comment>
<feature type="binding site" evidence="14">
    <location>
        <position position="130"/>
    </location>
    <ligand>
        <name>Fe cation</name>
        <dbReference type="ChEBI" id="CHEBI:24875"/>
    </ligand>
</feature>
<proteinExistence type="inferred from homology"/>
<dbReference type="GO" id="GO:1900376">
    <property type="term" value="P:regulation of secondary metabolite biosynthetic process"/>
    <property type="evidence" value="ECO:0007669"/>
    <property type="project" value="TreeGrafter"/>
</dbReference>
<comment type="caution">
    <text evidence="15">The sequence shown here is derived from an EMBL/GenBank/DDBJ whole genome shotgun (WGS) entry which is preliminary data.</text>
</comment>
<dbReference type="InterPro" id="IPR002481">
    <property type="entry name" value="FUR"/>
</dbReference>
<comment type="cofactor">
    <cofactor evidence="13">
        <name>Zn(2+)</name>
        <dbReference type="ChEBI" id="CHEBI:29105"/>
    </cofactor>
    <text evidence="13">Binds 1 zinc ion per subunit.</text>
</comment>
<dbReference type="SUPFAM" id="SSF46785">
    <property type="entry name" value="Winged helix' DNA-binding domain"/>
    <property type="match status" value="1"/>
</dbReference>
<feature type="binding site" evidence="13">
    <location>
        <position position="138"/>
    </location>
    <ligand>
        <name>Zn(2+)</name>
        <dbReference type="ChEBI" id="CHEBI:29105"/>
    </ligand>
</feature>
<evidence type="ECO:0000313" key="16">
    <source>
        <dbReference type="Proteomes" id="UP000176992"/>
    </source>
</evidence>
<dbReference type="EMBL" id="MFIV01000153">
    <property type="protein sequence ID" value="OGF98190.1"/>
    <property type="molecule type" value="Genomic_DNA"/>
</dbReference>
<sequence length="144" mass="16884">MPEDLTDTFIKFLRDEGYLVTRQRRRIAEIIFTTVGHLSVEDIQNILRQRKISASIASIYRTLDVLIKSSLVVQHRFGKRFKRFEAARQDQHHDHLICNNCGKVMEFKNDTIEELQRQVAKEHSFVITNHKLDIYGHCSKCATN</sequence>
<comment type="similarity">
    <text evidence="2">Belongs to the Fur family.</text>
</comment>
<evidence type="ECO:0000256" key="14">
    <source>
        <dbReference type="PIRSR" id="PIRSR602481-2"/>
    </source>
</evidence>
<dbReference type="CDD" id="cd07153">
    <property type="entry name" value="Fur_like"/>
    <property type="match status" value="1"/>
</dbReference>
<evidence type="ECO:0000256" key="5">
    <source>
        <dbReference type="ARBA" id="ARBA00022490"/>
    </source>
</evidence>
<keyword evidence="7 13" id="KW-0479">Metal-binding</keyword>
<evidence type="ECO:0000256" key="9">
    <source>
        <dbReference type="ARBA" id="ARBA00023004"/>
    </source>
</evidence>
<dbReference type="PANTHER" id="PTHR33202">
    <property type="entry name" value="ZINC UPTAKE REGULATION PROTEIN"/>
    <property type="match status" value="1"/>
</dbReference>
<dbReference type="Gene3D" id="1.10.10.10">
    <property type="entry name" value="Winged helix-like DNA-binding domain superfamily/Winged helix DNA-binding domain"/>
    <property type="match status" value="1"/>
</dbReference>
<accession>A0A1F5YDC5</accession>
<name>A0A1F5YDC5_9BACT</name>
<comment type="subcellular location">
    <subcellularLocation>
        <location evidence="1">Cytoplasm</location>
    </subcellularLocation>
</comment>
<dbReference type="InterPro" id="IPR036390">
    <property type="entry name" value="WH_DNA-bd_sf"/>
</dbReference>
<evidence type="ECO:0000256" key="1">
    <source>
        <dbReference type="ARBA" id="ARBA00004496"/>
    </source>
</evidence>
<dbReference type="GO" id="GO:0000976">
    <property type="term" value="F:transcription cis-regulatory region binding"/>
    <property type="evidence" value="ECO:0007669"/>
    <property type="project" value="TreeGrafter"/>
</dbReference>
<evidence type="ECO:0000256" key="6">
    <source>
        <dbReference type="ARBA" id="ARBA00022491"/>
    </source>
</evidence>
<dbReference type="Pfam" id="PF01475">
    <property type="entry name" value="FUR"/>
    <property type="match status" value="1"/>
</dbReference>
<keyword evidence="8 13" id="KW-0862">Zinc</keyword>
<evidence type="ECO:0000256" key="3">
    <source>
        <dbReference type="ARBA" id="ARBA00011738"/>
    </source>
</evidence>
<evidence type="ECO:0000256" key="12">
    <source>
        <dbReference type="ARBA" id="ARBA00023163"/>
    </source>
</evidence>
<evidence type="ECO:0000256" key="8">
    <source>
        <dbReference type="ARBA" id="ARBA00022833"/>
    </source>
</evidence>
<dbReference type="Proteomes" id="UP000176992">
    <property type="component" value="Unassembled WGS sequence"/>
</dbReference>
<feature type="binding site" evidence="14">
    <location>
        <position position="94"/>
    </location>
    <ligand>
        <name>Fe cation</name>
        <dbReference type="ChEBI" id="CHEBI:24875"/>
    </ligand>
</feature>
<keyword evidence="11" id="KW-0238">DNA-binding</keyword>
<protein>
    <recommendedName>
        <fullName evidence="4">Ferric uptake regulation protein</fullName>
    </recommendedName>
</protein>
<dbReference type="PANTHER" id="PTHR33202:SF2">
    <property type="entry name" value="FERRIC UPTAKE REGULATION PROTEIN"/>
    <property type="match status" value="1"/>
</dbReference>
<feature type="binding site" evidence="14">
    <location>
        <position position="92"/>
    </location>
    <ligand>
        <name>Fe cation</name>
        <dbReference type="ChEBI" id="CHEBI:24875"/>
    </ligand>
</feature>
<dbReference type="FunFam" id="3.30.1490.190:FF:000001">
    <property type="entry name" value="Ferric uptake regulation protein"/>
    <property type="match status" value="1"/>
</dbReference>
<dbReference type="GO" id="GO:0005829">
    <property type="term" value="C:cytosol"/>
    <property type="evidence" value="ECO:0007669"/>
    <property type="project" value="TreeGrafter"/>
</dbReference>
<keyword evidence="5" id="KW-0963">Cytoplasm</keyword>
<comment type="subunit">
    <text evidence="3">Homodimer.</text>
</comment>
<keyword evidence="9 14" id="KW-0408">Iron</keyword>
<feature type="binding site" evidence="14">
    <location>
        <position position="113"/>
    </location>
    <ligand>
        <name>Fe cation</name>
        <dbReference type="ChEBI" id="CHEBI:24875"/>
    </ligand>
</feature>
<evidence type="ECO:0000256" key="7">
    <source>
        <dbReference type="ARBA" id="ARBA00022723"/>
    </source>
</evidence>
<evidence type="ECO:0000256" key="11">
    <source>
        <dbReference type="ARBA" id="ARBA00023125"/>
    </source>
</evidence>
<keyword evidence="10" id="KW-0805">Transcription regulation</keyword>
<dbReference type="GO" id="GO:0003700">
    <property type="term" value="F:DNA-binding transcription factor activity"/>
    <property type="evidence" value="ECO:0007669"/>
    <property type="project" value="InterPro"/>
</dbReference>
<evidence type="ECO:0000256" key="13">
    <source>
        <dbReference type="PIRSR" id="PIRSR602481-1"/>
    </source>
</evidence>
<organism evidence="15 16">
    <name type="scientific">Candidatus Glassbacteria bacterium GWA2_58_10</name>
    <dbReference type="NCBI Taxonomy" id="1817865"/>
    <lineage>
        <taxon>Bacteria</taxon>
        <taxon>Candidatus Glassiibacteriota</taxon>
    </lineage>
</organism>
<evidence type="ECO:0000256" key="4">
    <source>
        <dbReference type="ARBA" id="ARBA00020910"/>
    </source>
</evidence>
<feature type="binding site" evidence="13">
    <location>
        <position position="141"/>
    </location>
    <ligand>
        <name>Zn(2+)</name>
        <dbReference type="ChEBI" id="CHEBI:29105"/>
    </ligand>
</feature>
<dbReference type="InterPro" id="IPR036388">
    <property type="entry name" value="WH-like_DNA-bd_sf"/>
</dbReference>
<dbReference type="AlphaFoldDB" id="A0A1F5YDC5"/>
<keyword evidence="6" id="KW-0678">Repressor</keyword>
<dbReference type="Gene3D" id="3.30.1490.190">
    <property type="match status" value="1"/>
</dbReference>
<evidence type="ECO:0000256" key="2">
    <source>
        <dbReference type="ARBA" id="ARBA00007957"/>
    </source>
</evidence>
<reference evidence="15 16" key="1">
    <citation type="journal article" date="2016" name="Nat. Commun.">
        <title>Thousands of microbial genomes shed light on interconnected biogeochemical processes in an aquifer system.</title>
        <authorList>
            <person name="Anantharaman K."/>
            <person name="Brown C.T."/>
            <person name="Hug L.A."/>
            <person name="Sharon I."/>
            <person name="Castelle C.J."/>
            <person name="Probst A.J."/>
            <person name="Thomas B.C."/>
            <person name="Singh A."/>
            <person name="Wilkins M.J."/>
            <person name="Karaoz U."/>
            <person name="Brodie E.L."/>
            <person name="Williams K.H."/>
            <person name="Hubbard S.S."/>
            <person name="Banfield J.F."/>
        </authorList>
    </citation>
    <scope>NUCLEOTIDE SEQUENCE [LARGE SCALE GENOMIC DNA]</scope>
</reference>
<feature type="binding site" evidence="13">
    <location>
        <position position="98"/>
    </location>
    <ligand>
        <name>Zn(2+)</name>
        <dbReference type="ChEBI" id="CHEBI:29105"/>
    </ligand>
</feature>
<dbReference type="GO" id="GO:0045892">
    <property type="term" value="P:negative regulation of DNA-templated transcription"/>
    <property type="evidence" value="ECO:0007669"/>
    <property type="project" value="TreeGrafter"/>
</dbReference>
<gene>
    <name evidence="15" type="ORF">A2Z86_07005</name>
</gene>
<keyword evidence="12" id="KW-0804">Transcription</keyword>
<evidence type="ECO:0000256" key="10">
    <source>
        <dbReference type="ARBA" id="ARBA00023015"/>
    </source>
</evidence>
<dbReference type="InterPro" id="IPR043135">
    <property type="entry name" value="Fur_C"/>
</dbReference>
<feature type="binding site" evidence="13">
    <location>
        <position position="101"/>
    </location>
    <ligand>
        <name>Zn(2+)</name>
        <dbReference type="ChEBI" id="CHEBI:29105"/>
    </ligand>
</feature>